<accession>A0A1Y5IKC1</accession>
<dbReference type="AlphaFoldDB" id="A0A1Y5IKC1"/>
<evidence type="ECO:0000256" key="1">
    <source>
        <dbReference type="SAM" id="MobiDB-lite"/>
    </source>
</evidence>
<dbReference type="Proteomes" id="UP000195557">
    <property type="component" value="Unassembled WGS sequence"/>
</dbReference>
<feature type="compositionally biased region" description="Low complexity" evidence="1">
    <location>
        <begin position="385"/>
        <end position="402"/>
    </location>
</feature>
<gene>
    <name evidence="2" type="ORF">BE221DRAFT_69303</name>
</gene>
<name>A0A1Y5IKC1_OSTTA</name>
<protein>
    <submittedName>
        <fullName evidence="2">Uncharacterized protein</fullName>
    </submittedName>
</protein>
<evidence type="ECO:0000313" key="2">
    <source>
        <dbReference type="EMBL" id="OUS48584.1"/>
    </source>
</evidence>
<proteinExistence type="predicted"/>
<sequence>MFFNEVENISLISLARGATALKPAMMRGSILDRDPLTRKSLRISKAWSKTCVFFNASLTDASRSTARTLTSVVVNWQINADLCLKSMALCDSKAAFCFSRASKLEVKTFTVSEHADIRCPFLAPAARAIAACRRILKFRASLIRSNNILTMKSIQWLPTFIAESFCSKDPTPWHAFHCVFALPVVRQLAKLCAASCSQSFDVSKTVALIRCPIPLVAFARTLSPCSIALMINTLASAVTVSSFKRCGREALTEQRFAIDQMAGIFTDLELSCAAMSSDEATCSSSAFGKLMMKPSALHAAARTAGTASSPDFSTACGIFNSESSTPSSDLKQSTTFAFTRVSAVRPATRVRADLCAAHAGNCTLTASSQVAHRSSIDNEDGLKGTLSTSLSSSSRTTPLPLTAPRKSVNSRAEA</sequence>
<dbReference type="EMBL" id="KZ155774">
    <property type="protein sequence ID" value="OUS48584.1"/>
    <property type="molecule type" value="Genomic_DNA"/>
</dbReference>
<organism evidence="2">
    <name type="scientific">Ostreococcus tauri</name>
    <name type="common">Marine green alga</name>
    <dbReference type="NCBI Taxonomy" id="70448"/>
    <lineage>
        <taxon>Eukaryota</taxon>
        <taxon>Viridiplantae</taxon>
        <taxon>Chlorophyta</taxon>
        <taxon>Mamiellophyceae</taxon>
        <taxon>Mamiellales</taxon>
        <taxon>Bathycoccaceae</taxon>
        <taxon>Ostreococcus</taxon>
    </lineage>
</organism>
<reference evidence="2" key="1">
    <citation type="submission" date="2017-04" db="EMBL/GenBank/DDBJ databases">
        <title>Population genomics of picophytoplankton unveils novel chromosome hypervariability.</title>
        <authorList>
            <consortium name="DOE Joint Genome Institute"/>
            <person name="Blanc-Mathieu R."/>
            <person name="Krasovec M."/>
            <person name="Hebrard M."/>
            <person name="Yau S."/>
            <person name="Desgranges E."/>
            <person name="Martin J."/>
            <person name="Schackwitz W."/>
            <person name="Kuo A."/>
            <person name="Salin G."/>
            <person name="Donnadieu C."/>
            <person name="Desdevises Y."/>
            <person name="Sanchez-Ferandin S."/>
            <person name="Moreau H."/>
            <person name="Rivals E."/>
            <person name="Grigoriev I.V."/>
            <person name="Grimsley N."/>
            <person name="Eyre-Walker A."/>
            <person name="Piganeau G."/>
        </authorList>
    </citation>
    <scope>NUCLEOTIDE SEQUENCE [LARGE SCALE GENOMIC DNA]</scope>
    <source>
        <strain evidence="2">RCC 1115</strain>
    </source>
</reference>
<feature type="region of interest" description="Disordered" evidence="1">
    <location>
        <begin position="373"/>
        <end position="414"/>
    </location>
</feature>